<feature type="binding site" evidence="5">
    <location>
        <position position="260"/>
    </location>
    <ligand>
        <name>FAD</name>
        <dbReference type="ChEBI" id="CHEBI:57692"/>
    </ligand>
</feature>
<dbReference type="GO" id="GO:0016614">
    <property type="term" value="F:oxidoreductase activity, acting on CH-OH group of donors"/>
    <property type="evidence" value="ECO:0007669"/>
    <property type="project" value="InterPro"/>
</dbReference>
<dbReference type="GO" id="GO:0050660">
    <property type="term" value="F:flavin adenine dinucleotide binding"/>
    <property type="evidence" value="ECO:0007669"/>
    <property type="project" value="InterPro"/>
</dbReference>
<keyword evidence="8" id="KW-1185">Reference proteome</keyword>
<feature type="domain" description="Glucose-methanol-choline oxidoreductase N-terminal" evidence="6">
    <location>
        <begin position="295"/>
        <end position="309"/>
    </location>
</feature>
<dbReference type="Pfam" id="PF00732">
    <property type="entry name" value="GMC_oxred_N"/>
    <property type="match status" value="1"/>
</dbReference>
<reference evidence="7" key="1">
    <citation type="submission" date="2022-01" db="EMBL/GenBank/DDBJ databases">
        <authorList>
            <person name="King R."/>
        </authorList>
    </citation>
    <scope>NUCLEOTIDE SEQUENCE</scope>
</reference>
<dbReference type="PANTHER" id="PTHR11552">
    <property type="entry name" value="GLUCOSE-METHANOL-CHOLINE GMC OXIDOREDUCTASE"/>
    <property type="match status" value="1"/>
</dbReference>
<evidence type="ECO:0000256" key="5">
    <source>
        <dbReference type="PIRSR" id="PIRSR000137-2"/>
    </source>
</evidence>
<dbReference type="EMBL" id="OV725077">
    <property type="protein sequence ID" value="CAH1388956.1"/>
    <property type="molecule type" value="Genomic_DNA"/>
</dbReference>
<dbReference type="PROSITE" id="PS00624">
    <property type="entry name" value="GMC_OXRED_2"/>
    <property type="match status" value="1"/>
</dbReference>
<evidence type="ECO:0000256" key="2">
    <source>
        <dbReference type="ARBA" id="ARBA00010790"/>
    </source>
</evidence>
<dbReference type="SUPFAM" id="SSF54373">
    <property type="entry name" value="FAD-linked reductases, C-terminal domain"/>
    <property type="match status" value="1"/>
</dbReference>
<dbReference type="InterPro" id="IPR012132">
    <property type="entry name" value="GMC_OxRdtase"/>
</dbReference>
<evidence type="ECO:0000313" key="7">
    <source>
        <dbReference type="EMBL" id="CAH1388956.1"/>
    </source>
</evidence>
<evidence type="ECO:0000256" key="1">
    <source>
        <dbReference type="ARBA" id="ARBA00001974"/>
    </source>
</evidence>
<dbReference type="OrthoDB" id="269227at2759"/>
<dbReference type="InterPro" id="IPR007867">
    <property type="entry name" value="GMC_OxRtase_C"/>
</dbReference>
<comment type="similarity">
    <text evidence="2">Belongs to the GMC oxidoreductase family.</text>
</comment>
<evidence type="ECO:0000259" key="6">
    <source>
        <dbReference type="PROSITE" id="PS00624"/>
    </source>
</evidence>
<name>A0A9P0E7Q3_NEZVI</name>
<protein>
    <recommendedName>
        <fullName evidence="6">Glucose-methanol-choline oxidoreductase N-terminal domain-containing protein</fullName>
    </recommendedName>
</protein>
<dbReference type="AlphaFoldDB" id="A0A9P0E7Q3"/>
<keyword evidence="4 5" id="KW-0274">FAD</keyword>
<keyword evidence="3" id="KW-0285">Flavoprotein</keyword>
<dbReference type="InterPro" id="IPR000172">
    <property type="entry name" value="GMC_OxRdtase_N"/>
</dbReference>
<feature type="binding site" evidence="5">
    <location>
        <position position="123"/>
    </location>
    <ligand>
        <name>FAD</name>
        <dbReference type="ChEBI" id="CHEBI:57692"/>
    </ligand>
</feature>
<evidence type="ECO:0000313" key="8">
    <source>
        <dbReference type="Proteomes" id="UP001152798"/>
    </source>
</evidence>
<dbReference type="Pfam" id="PF05199">
    <property type="entry name" value="GMC_oxred_C"/>
    <property type="match status" value="1"/>
</dbReference>
<proteinExistence type="inferred from homology"/>
<dbReference type="PIRSF" id="PIRSF000137">
    <property type="entry name" value="Alcohol_oxidase"/>
    <property type="match status" value="1"/>
</dbReference>
<comment type="cofactor">
    <cofactor evidence="1 5">
        <name>FAD</name>
        <dbReference type="ChEBI" id="CHEBI:57692"/>
    </cofactor>
</comment>
<sequence>MMPELTFPKFVAAFLTAVYFYYPESTKPSLISDTPQYALKTRYDFVIVGGGSAGCVLAHRLTENPNWNVLLIEAGGDGNALTDAPRFHSLIRNTQFDWNYTTVKQEKACLKNNGICPYPRGKVLGGCSSTNAMLYVRGNKADYDDWATKGNYGWSYKDVLPYFIKAENNTEPSLADSTFHGVAGPLNVQFPRFVTDLREMFINAAEEYGWQRGDYNGERQDVVGYVQSTIDGPSREDTAKAYLNPIKNRKNLFVIKNTLVTKILIENKVAKGVHYYRDGKSYRVFAKKEVILSAGAINTPKLLMLSGIGPKDELERHSIKVIEDLSVGKNLQDHLQLQMFFEIDGNGLNDWKTEKNINLYAKERTGPLTTPATEAMVFLNTENNTSQQPDLQFTWISGVLPNTLYDQNRNIITVILVNVKPKSVGRVRLGSANSEDMPLVDPNYFSEGGDFSVYRKGIDHLLEYMKTPTMSKLSPKLCTDLYPKCKGMDQNNFIKCIINFYSETIYHPVGTAKMGGEEDPGAVVNADLQVHGVRNLRVIDASIMPSIPGGNTNAPTIMIAEKGSDIIKRFYKLQKF</sequence>
<dbReference type="InterPro" id="IPR036188">
    <property type="entry name" value="FAD/NAD-bd_sf"/>
</dbReference>
<gene>
    <name evidence="7" type="ORF">NEZAVI_LOCUS450</name>
</gene>
<dbReference type="PANTHER" id="PTHR11552:SF147">
    <property type="entry name" value="CHOLINE DEHYDROGENASE, MITOCHONDRIAL"/>
    <property type="match status" value="1"/>
</dbReference>
<dbReference type="SUPFAM" id="SSF51905">
    <property type="entry name" value="FAD/NAD(P)-binding domain"/>
    <property type="match status" value="1"/>
</dbReference>
<evidence type="ECO:0000256" key="3">
    <source>
        <dbReference type="ARBA" id="ARBA00022630"/>
    </source>
</evidence>
<accession>A0A9P0E7Q3</accession>
<dbReference type="Gene3D" id="3.30.560.10">
    <property type="entry name" value="Glucose Oxidase, domain 3"/>
    <property type="match status" value="1"/>
</dbReference>
<dbReference type="Gene3D" id="3.50.50.60">
    <property type="entry name" value="FAD/NAD(P)-binding domain"/>
    <property type="match status" value="1"/>
</dbReference>
<evidence type="ECO:0000256" key="4">
    <source>
        <dbReference type="ARBA" id="ARBA00022827"/>
    </source>
</evidence>
<organism evidence="7 8">
    <name type="scientific">Nezara viridula</name>
    <name type="common">Southern green stink bug</name>
    <name type="synonym">Cimex viridulus</name>
    <dbReference type="NCBI Taxonomy" id="85310"/>
    <lineage>
        <taxon>Eukaryota</taxon>
        <taxon>Metazoa</taxon>
        <taxon>Ecdysozoa</taxon>
        <taxon>Arthropoda</taxon>
        <taxon>Hexapoda</taxon>
        <taxon>Insecta</taxon>
        <taxon>Pterygota</taxon>
        <taxon>Neoptera</taxon>
        <taxon>Paraneoptera</taxon>
        <taxon>Hemiptera</taxon>
        <taxon>Heteroptera</taxon>
        <taxon>Panheteroptera</taxon>
        <taxon>Pentatomomorpha</taxon>
        <taxon>Pentatomoidea</taxon>
        <taxon>Pentatomidae</taxon>
        <taxon>Pentatominae</taxon>
        <taxon>Nezara</taxon>
    </lineage>
</organism>
<dbReference type="Proteomes" id="UP001152798">
    <property type="component" value="Chromosome 1"/>
</dbReference>